<organism evidence="1 2">
    <name type="scientific">Rubritalea squalenifaciens DSM 18772</name>
    <dbReference type="NCBI Taxonomy" id="1123071"/>
    <lineage>
        <taxon>Bacteria</taxon>
        <taxon>Pseudomonadati</taxon>
        <taxon>Verrucomicrobiota</taxon>
        <taxon>Verrucomicrobiia</taxon>
        <taxon>Verrucomicrobiales</taxon>
        <taxon>Rubritaleaceae</taxon>
        <taxon>Rubritalea</taxon>
    </lineage>
</organism>
<reference evidence="1 2" key="1">
    <citation type="submission" date="2016-11" db="EMBL/GenBank/DDBJ databases">
        <authorList>
            <person name="Jaros S."/>
            <person name="Januszkiewicz K."/>
            <person name="Wedrychowicz H."/>
        </authorList>
    </citation>
    <scope>NUCLEOTIDE SEQUENCE [LARGE SCALE GENOMIC DNA]</scope>
    <source>
        <strain evidence="1 2">DSM 18772</strain>
    </source>
</reference>
<sequence length="269" mass="27009">MTLATAGLLTASSQAALVLWDGGTGSWSDSNWNGGGAAPAMDGTDDAQIDSGLVTYTPGGDFGLGFGSSNVTVSGGELTQTVSNWWQFDGSTVFTVSGGVVNTSANNVQFGNSGADTASLVITSGEFNHTGNGEFKLRGGNTMTVSGGSFSSRFLSLGDFGAATIDVSGGVFKINDGSIGANGIYIGSAGSYIDITANGVMNVGNISVSDAITAYLDSDKVRFGGDIDNALLSVTDDGAGGVNISAIPEPAASSLIGMAGLLLLLRRRR</sequence>
<dbReference type="EMBL" id="FQYR01000004">
    <property type="protein sequence ID" value="SHJ74780.1"/>
    <property type="molecule type" value="Genomic_DNA"/>
</dbReference>
<gene>
    <name evidence="1" type="ORF">SAMN02745181_2506</name>
</gene>
<dbReference type="InParanoid" id="A0A1M6LUE0"/>
<name>A0A1M6LUE0_9BACT</name>
<dbReference type="STRING" id="1123071.SAMN02745181_2506"/>
<dbReference type="AlphaFoldDB" id="A0A1M6LUE0"/>
<evidence type="ECO:0000313" key="2">
    <source>
        <dbReference type="Proteomes" id="UP000184510"/>
    </source>
</evidence>
<proteinExistence type="predicted"/>
<evidence type="ECO:0000313" key="1">
    <source>
        <dbReference type="EMBL" id="SHJ74780.1"/>
    </source>
</evidence>
<keyword evidence="2" id="KW-1185">Reference proteome</keyword>
<protein>
    <submittedName>
        <fullName evidence="1">PEP-CTERM protein-sorting domain-containing protein</fullName>
    </submittedName>
</protein>
<dbReference type="Proteomes" id="UP000184510">
    <property type="component" value="Unassembled WGS sequence"/>
</dbReference>
<accession>A0A1M6LUE0</accession>